<gene>
    <name evidence="1" type="ORF">FOXB_16096</name>
</gene>
<sequence>MFIYLFALIKPTSDGPRKSTVSQSEPFTPNVFNWILTSAHIHNKPIE</sequence>
<evidence type="ECO:0000313" key="1">
    <source>
        <dbReference type="EMBL" id="EGU73394.1"/>
    </source>
</evidence>
<dbReference type="AlphaFoldDB" id="F9GBR3"/>
<dbReference type="EMBL" id="AFQF01004577">
    <property type="protein sequence ID" value="EGU73394.1"/>
    <property type="molecule type" value="Genomic_DNA"/>
</dbReference>
<name>F9GBR3_FUSOF</name>
<reference evidence="1" key="1">
    <citation type="journal article" date="2012" name="Mol. Plant Microbe Interact.">
        <title>A highly conserved effector in Fusarium oxysporum is required for full virulence on Arabidopsis.</title>
        <authorList>
            <person name="Thatcher L.F."/>
            <person name="Gardiner D.M."/>
            <person name="Kazan K."/>
            <person name="Manners J."/>
        </authorList>
    </citation>
    <scope>NUCLEOTIDE SEQUENCE [LARGE SCALE GENOMIC DNA]</scope>
    <source>
        <strain evidence="1">Fo5176</strain>
    </source>
</reference>
<comment type="caution">
    <text evidence="1">The sequence shown here is derived from an EMBL/GenBank/DDBJ whole genome shotgun (WGS) entry which is preliminary data.</text>
</comment>
<organism evidence="1">
    <name type="scientific">Fusarium oxysporum (strain Fo5176)</name>
    <name type="common">Fusarium vascular wilt</name>
    <dbReference type="NCBI Taxonomy" id="660025"/>
    <lineage>
        <taxon>Eukaryota</taxon>
        <taxon>Fungi</taxon>
        <taxon>Dikarya</taxon>
        <taxon>Ascomycota</taxon>
        <taxon>Pezizomycotina</taxon>
        <taxon>Sordariomycetes</taxon>
        <taxon>Hypocreomycetidae</taxon>
        <taxon>Hypocreales</taxon>
        <taxon>Nectriaceae</taxon>
        <taxon>Fusarium</taxon>
        <taxon>Fusarium oxysporum species complex</taxon>
    </lineage>
</organism>
<protein>
    <submittedName>
        <fullName evidence="1">Uncharacterized protein</fullName>
    </submittedName>
</protein>
<accession>F9GBR3</accession>
<proteinExistence type="predicted"/>